<sequence length="214" mass="22933">MAVGPELLLLDVLVPETTISRWTPTGPKLLHTARNLTHWLASDNTLLFADAAGVQHLRWGIVELLHPAERVLWFDDALNILQQLPPEELLTPAGAGTALLHQPGPPATSTRLAGVWPPLRLVAAGGQRFVRHQSALLPLTDLSHRLPLPASDEYGPVVPLGAGLLYLSGEGQLFTSTDGSHWVPLLGRFSQLVPAGPTEVLATGRRGTVLLRAG</sequence>
<keyword evidence="2" id="KW-1185">Reference proteome</keyword>
<dbReference type="OrthoDB" id="61446at2"/>
<evidence type="ECO:0000313" key="1">
    <source>
        <dbReference type="EMBL" id="RSK47327.1"/>
    </source>
</evidence>
<dbReference type="EMBL" id="RWIT01000009">
    <property type="protein sequence ID" value="RSK47327.1"/>
    <property type="molecule type" value="Genomic_DNA"/>
</dbReference>
<gene>
    <name evidence="1" type="ORF">EI291_15525</name>
</gene>
<organism evidence="1 2">
    <name type="scientific">Hymenobacter rigui</name>
    <dbReference type="NCBI Taxonomy" id="334424"/>
    <lineage>
        <taxon>Bacteria</taxon>
        <taxon>Pseudomonadati</taxon>
        <taxon>Bacteroidota</taxon>
        <taxon>Cytophagia</taxon>
        <taxon>Cytophagales</taxon>
        <taxon>Hymenobacteraceae</taxon>
        <taxon>Hymenobacter</taxon>
    </lineage>
</organism>
<dbReference type="AlphaFoldDB" id="A0A3R9P9S3"/>
<name>A0A3R9P9S3_9BACT</name>
<comment type="caution">
    <text evidence="1">The sequence shown here is derived from an EMBL/GenBank/DDBJ whole genome shotgun (WGS) entry which is preliminary data.</text>
</comment>
<evidence type="ECO:0000313" key="2">
    <source>
        <dbReference type="Proteomes" id="UP000273500"/>
    </source>
</evidence>
<dbReference type="RefSeq" id="WP_125421882.1">
    <property type="nucleotide sequence ID" value="NZ_RWIT01000009.1"/>
</dbReference>
<accession>A0A3R9P9S3</accession>
<proteinExistence type="predicted"/>
<reference evidence="1 2" key="1">
    <citation type="submission" date="2018-12" db="EMBL/GenBank/DDBJ databases">
        <authorList>
            <person name="Feng G."/>
            <person name="Zhu H."/>
        </authorList>
    </citation>
    <scope>NUCLEOTIDE SEQUENCE [LARGE SCALE GENOMIC DNA]</scope>
    <source>
        <strain evidence="1 2">KCTC 12533</strain>
    </source>
</reference>
<protein>
    <submittedName>
        <fullName evidence="1">Uncharacterized protein</fullName>
    </submittedName>
</protein>
<dbReference type="Proteomes" id="UP000273500">
    <property type="component" value="Unassembled WGS sequence"/>
</dbReference>